<dbReference type="EMBL" id="JAHLQT010033762">
    <property type="protein sequence ID" value="KAG7159143.1"/>
    <property type="molecule type" value="Genomic_DNA"/>
</dbReference>
<sequence length="146" mass="16681">MGGTPDHVLSAGLISDRIEANLVRHLILDHIAIAVSYWVPKEATLPIRRLHYLLPDHNVETLVRYMAAWYTSNEPQSVTQVNDDLTVTIKQFYSRFESQDHLKQKARPRTQPPGSWTPVYLKLESWHTLRGTSSSVSFLTPTSSQR</sequence>
<name>A0A8J5MPL2_HOMAM</name>
<accession>A0A8J5MPL2</accession>
<gene>
    <name evidence="1" type="ORF">Hamer_G016523</name>
</gene>
<keyword evidence="2" id="KW-1185">Reference proteome</keyword>
<dbReference type="Proteomes" id="UP000747542">
    <property type="component" value="Unassembled WGS sequence"/>
</dbReference>
<organism evidence="1 2">
    <name type="scientific">Homarus americanus</name>
    <name type="common">American lobster</name>
    <dbReference type="NCBI Taxonomy" id="6706"/>
    <lineage>
        <taxon>Eukaryota</taxon>
        <taxon>Metazoa</taxon>
        <taxon>Ecdysozoa</taxon>
        <taxon>Arthropoda</taxon>
        <taxon>Crustacea</taxon>
        <taxon>Multicrustacea</taxon>
        <taxon>Malacostraca</taxon>
        <taxon>Eumalacostraca</taxon>
        <taxon>Eucarida</taxon>
        <taxon>Decapoda</taxon>
        <taxon>Pleocyemata</taxon>
        <taxon>Astacidea</taxon>
        <taxon>Nephropoidea</taxon>
        <taxon>Nephropidae</taxon>
        <taxon>Homarus</taxon>
    </lineage>
</organism>
<evidence type="ECO:0000313" key="2">
    <source>
        <dbReference type="Proteomes" id="UP000747542"/>
    </source>
</evidence>
<protein>
    <submittedName>
        <fullName evidence="1">Uncharacterized protein</fullName>
    </submittedName>
</protein>
<dbReference type="AlphaFoldDB" id="A0A8J5MPL2"/>
<comment type="caution">
    <text evidence="1">The sequence shown here is derived from an EMBL/GenBank/DDBJ whole genome shotgun (WGS) entry which is preliminary data.</text>
</comment>
<proteinExistence type="predicted"/>
<reference evidence="1" key="1">
    <citation type="journal article" date="2021" name="Sci. Adv.">
        <title>The American lobster genome reveals insights on longevity, neural, and immune adaptations.</title>
        <authorList>
            <person name="Polinski J.M."/>
            <person name="Zimin A.V."/>
            <person name="Clark K.F."/>
            <person name="Kohn A.B."/>
            <person name="Sadowski N."/>
            <person name="Timp W."/>
            <person name="Ptitsyn A."/>
            <person name="Khanna P."/>
            <person name="Romanova D.Y."/>
            <person name="Williams P."/>
            <person name="Greenwood S.J."/>
            <person name="Moroz L.L."/>
            <person name="Walt D.R."/>
            <person name="Bodnar A.G."/>
        </authorList>
    </citation>
    <scope>NUCLEOTIDE SEQUENCE</scope>
    <source>
        <strain evidence="1">GMGI-L3</strain>
    </source>
</reference>
<evidence type="ECO:0000313" key="1">
    <source>
        <dbReference type="EMBL" id="KAG7159143.1"/>
    </source>
</evidence>